<protein>
    <recommendedName>
        <fullName evidence="5">Curli production assembly/transport component CsgF</fullName>
    </recommendedName>
</protein>
<feature type="signal peptide" evidence="2">
    <location>
        <begin position="1"/>
        <end position="26"/>
    </location>
</feature>
<reference evidence="3" key="1">
    <citation type="submission" date="2021-02" db="EMBL/GenBank/DDBJ databases">
        <title>Genome-Resolved Metagenomics of a Microbial Community Performing Photosynthetic Biological Nutrient Removal.</title>
        <authorList>
            <person name="Mcdaniel E.A."/>
        </authorList>
    </citation>
    <scope>NUCLEOTIDE SEQUENCE</scope>
    <source>
        <strain evidence="3">UWPOB_OBS1</strain>
    </source>
</reference>
<feature type="compositionally biased region" description="Low complexity" evidence="1">
    <location>
        <begin position="86"/>
        <end position="102"/>
    </location>
</feature>
<name>A0A8J7TMV5_9BACT</name>
<evidence type="ECO:0000313" key="4">
    <source>
        <dbReference type="Proteomes" id="UP000664277"/>
    </source>
</evidence>
<organism evidence="3 4">
    <name type="scientific">Candidatus Obscuribacter phosphatis</name>
    <dbReference type="NCBI Taxonomy" id="1906157"/>
    <lineage>
        <taxon>Bacteria</taxon>
        <taxon>Bacillati</taxon>
        <taxon>Candidatus Melainabacteria</taxon>
        <taxon>Candidatus Obscuribacterales</taxon>
        <taxon>Candidatus Obscuribacteraceae</taxon>
        <taxon>Candidatus Obscuribacter</taxon>
    </lineage>
</organism>
<feature type="region of interest" description="Disordered" evidence="1">
    <location>
        <begin position="86"/>
        <end position="109"/>
    </location>
</feature>
<evidence type="ECO:0000313" key="3">
    <source>
        <dbReference type="EMBL" id="MBN8661190.1"/>
    </source>
</evidence>
<dbReference type="Proteomes" id="UP000664277">
    <property type="component" value="Unassembled WGS sequence"/>
</dbReference>
<evidence type="ECO:0000256" key="2">
    <source>
        <dbReference type="SAM" id="SignalP"/>
    </source>
</evidence>
<dbReference type="EMBL" id="JAFLCK010000017">
    <property type="protein sequence ID" value="MBN8661190.1"/>
    <property type="molecule type" value="Genomic_DNA"/>
</dbReference>
<gene>
    <name evidence="3" type="ORF">J0M35_12555</name>
</gene>
<comment type="caution">
    <text evidence="3">The sequence shown here is derived from an EMBL/GenBank/DDBJ whole genome shotgun (WGS) entry which is preliminary data.</text>
</comment>
<sequence>MVVNMIIKRLSLLSACASLCVAAAQAQPANMVPMGNTNLPTGQYMMTNMNTGQSYYVFVSGTGQLMVQDPRALNISVQALNQAPATPVTPAAGAPANPQNATGGRGFGSILKQGLDTFLQTQTQPAPSQ</sequence>
<evidence type="ECO:0008006" key="5">
    <source>
        <dbReference type="Google" id="ProtNLM"/>
    </source>
</evidence>
<proteinExistence type="predicted"/>
<dbReference type="AlphaFoldDB" id="A0A8J7TMV5"/>
<accession>A0A8J7TMV5</accession>
<feature type="chain" id="PRO_5035258908" description="Curli production assembly/transport component CsgF" evidence="2">
    <location>
        <begin position="27"/>
        <end position="129"/>
    </location>
</feature>
<evidence type="ECO:0000256" key="1">
    <source>
        <dbReference type="SAM" id="MobiDB-lite"/>
    </source>
</evidence>
<keyword evidence="2" id="KW-0732">Signal</keyword>